<name>A0ABQ6ZAE9_9GAMM</name>
<reference evidence="1 2" key="1">
    <citation type="submission" date="2017-10" db="EMBL/GenBank/DDBJ databases">
        <title>Whole genome sequencing of members of genus Pseudoxanthomonas.</title>
        <authorList>
            <person name="Kumar S."/>
            <person name="Bansal K."/>
            <person name="Kaur A."/>
            <person name="Patil P."/>
            <person name="Sharma S."/>
            <person name="Patil P.B."/>
        </authorList>
    </citation>
    <scope>NUCLEOTIDE SEQUENCE [LARGE SCALE GENOMIC DNA]</scope>
    <source>
        <strain evidence="1 2">DSM 17801</strain>
    </source>
</reference>
<protein>
    <submittedName>
        <fullName evidence="1">Cobalamin adenosyltransferase</fullName>
    </submittedName>
</protein>
<sequence>MLLLHGLWMPGLSMGWMARRLRREGFATSVFAYPGAMAGPRIVLPALSARLRQADAVVAHSLGGLMTLEALRRDGFPDVARVVCLGSPLCGSGAARGLRTHLATGWALGRAAALLRRGCMPWEGPAEVGVVAGTRAIGFGRWFARFDGPSDGTVAVAETRLAGLADHCLVDASHSGLLFSEAAASQAVHFLRQGRFGPDAAVAARMQARRPV</sequence>
<evidence type="ECO:0000313" key="1">
    <source>
        <dbReference type="EMBL" id="KAF1696844.1"/>
    </source>
</evidence>
<dbReference type="PANTHER" id="PTHR37946:SF1">
    <property type="entry name" value="SLL1969 PROTEIN"/>
    <property type="match status" value="1"/>
</dbReference>
<organism evidence="1 2">
    <name type="scientific">Pseudoxanthomonas daejeonensis</name>
    <dbReference type="NCBI Taxonomy" id="266062"/>
    <lineage>
        <taxon>Bacteria</taxon>
        <taxon>Pseudomonadati</taxon>
        <taxon>Pseudomonadota</taxon>
        <taxon>Gammaproteobacteria</taxon>
        <taxon>Lysobacterales</taxon>
        <taxon>Lysobacteraceae</taxon>
        <taxon>Pseudoxanthomonas</taxon>
    </lineage>
</organism>
<dbReference type="Gene3D" id="3.40.50.1820">
    <property type="entry name" value="alpha/beta hydrolase"/>
    <property type="match status" value="1"/>
</dbReference>
<comment type="caution">
    <text evidence="1">The sequence shown here is derived from an EMBL/GenBank/DDBJ whole genome shotgun (WGS) entry which is preliminary data.</text>
</comment>
<dbReference type="Proteomes" id="UP000788419">
    <property type="component" value="Unassembled WGS sequence"/>
</dbReference>
<dbReference type="EMBL" id="PDWN01000002">
    <property type="protein sequence ID" value="KAF1696844.1"/>
    <property type="molecule type" value="Genomic_DNA"/>
</dbReference>
<dbReference type="InterPro" id="IPR029058">
    <property type="entry name" value="AB_hydrolase_fold"/>
</dbReference>
<gene>
    <name evidence="1" type="ORF">CSC65_02045</name>
</gene>
<proteinExistence type="predicted"/>
<accession>A0ABQ6ZAE9</accession>
<dbReference type="SUPFAM" id="SSF53474">
    <property type="entry name" value="alpha/beta-Hydrolases"/>
    <property type="match status" value="1"/>
</dbReference>
<keyword evidence="2" id="KW-1185">Reference proteome</keyword>
<dbReference type="PANTHER" id="PTHR37946">
    <property type="entry name" value="SLL1969 PROTEIN"/>
    <property type="match status" value="1"/>
</dbReference>
<evidence type="ECO:0000313" key="2">
    <source>
        <dbReference type="Proteomes" id="UP000788419"/>
    </source>
</evidence>